<protein>
    <submittedName>
        <fullName evidence="1">Uncharacterized protein</fullName>
    </submittedName>
</protein>
<proteinExistence type="predicted"/>
<organism evidence="1 2">
    <name type="scientific">Portunus trituberculatus</name>
    <name type="common">Swimming crab</name>
    <name type="synonym">Neptunus trituberculatus</name>
    <dbReference type="NCBI Taxonomy" id="210409"/>
    <lineage>
        <taxon>Eukaryota</taxon>
        <taxon>Metazoa</taxon>
        <taxon>Ecdysozoa</taxon>
        <taxon>Arthropoda</taxon>
        <taxon>Crustacea</taxon>
        <taxon>Multicrustacea</taxon>
        <taxon>Malacostraca</taxon>
        <taxon>Eumalacostraca</taxon>
        <taxon>Eucarida</taxon>
        <taxon>Decapoda</taxon>
        <taxon>Pleocyemata</taxon>
        <taxon>Brachyura</taxon>
        <taxon>Eubrachyura</taxon>
        <taxon>Portunoidea</taxon>
        <taxon>Portunidae</taxon>
        <taxon>Portuninae</taxon>
        <taxon>Portunus</taxon>
    </lineage>
</organism>
<name>A0A5B7E715_PORTR</name>
<dbReference type="Proteomes" id="UP000324222">
    <property type="component" value="Unassembled WGS sequence"/>
</dbReference>
<dbReference type="AlphaFoldDB" id="A0A5B7E715"/>
<comment type="caution">
    <text evidence="1">The sequence shown here is derived from an EMBL/GenBank/DDBJ whole genome shotgun (WGS) entry which is preliminary data.</text>
</comment>
<gene>
    <name evidence="1" type="ORF">E2C01_022198</name>
</gene>
<reference evidence="1 2" key="1">
    <citation type="submission" date="2019-05" db="EMBL/GenBank/DDBJ databases">
        <title>Another draft genome of Portunus trituberculatus and its Hox gene families provides insights of decapod evolution.</title>
        <authorList>
            <person name="Jeong J.-H."/>
            <person name="Song I."/>
            <person name="Kim S."/>
            <person name="Choi T."/>
            <person name="Kim D."/>
            <person name="Ryu S."/>
            <person name="Kim W."/>
        </authorList>
    </citation>
    <scope>NUCLEOTIDE SEQUENCE [LARGE SCALE GENOMIC DNA]</scope>
    <source>
        <tissue evidence="1">Muscle</tissue>
    </source>
</reference>
<evidence type="ECO:0000313" key="1">
    <source>
        <dbReference type="EMBL" id="MPC28983.1"/>
    </source>
</evidence>
<dbReference type="EMBL" id="VSRR010001997">
    <property type="protein sequence ID" value="MPC28983.1"/>
    <property type="molecule type" value="Genomic_DNA"/>
</dbReference>
<sequence>MLMAAEKSPSASLSWPARSSWCVSSSHCVVAVINSSAKFNQPFIQCVRQLLHPILHYHLQKGRGDGVTG</sequence>
<accession>A0A5B7E715</accession>
<evidence type="ECO:0000313" key="2">
    <source>
        <dbReference type="Proteomes" id="UP000324222"/>
    </source>
</evidence>
<keyword evidence="2" id="KW-1185">Reference proteome</keyword>